<dbReference type="OrthoDB" id="526070at2759"/>
<dbReference type="EMBL" id="CAMXCT020002335">
    <property type="protein sequence ID" value="CAL1150794.1"/>
    <property type="molecule type" value="Genomic_DNA"/>
</dbReference>
<dbReference type="AlphaFoldDB" id="A0A9P1CTG1"/>
<evidence type="ECO:0000313" key="2">
    <source>
        <dbReference type="EMBL" id="CAL1150794.1"/>
    </source>
</evidence>
<dbReference type="EMBL" id="CAMXCT030002335">
    <property type="protein sequence ID" value="CAL4784731.1"/>
    <property type="molecule type" value="Genomic_DNA"/>
</dbReference>
<name>A0A9P1CTG1_9DINO</name>
<keyword evidence="3" id="KW-1185">Reference proteome</keyword>
<protein>
    <submittedName>
        <fullName evidence="1">Uncharacterized protein</fullName>
    </submittedName>
</protein>
<dbReference type="EMBL" id="CAMXCT010002335">
    <property type="protein sequence ID" value="CAI3997419.1"/>
    <property type="molecule type" value="Genomic_DNA"/>
</dbReference>
<gene>
    <name evidence="1" type="ORF">C1SCF055_LOCUS23803</name>
</gene>
<proteinExistence type="predicted"/>
<reference evidence="1" key="1">
    <citation type="submission" date="2022-10" db="EMBL/GenBank/DDBJ databases">
        <authorList>
            <person name="Chen Y."/>
            <person name="Dougan E. K."/>
            <person name="Chan C."/>
            <person name="Rhodes N."/>
            <person name="Thang M."/>
        </authorList>
    </citation>
    <scope>NUCLEOTIDE SEQUENCE</scope>
</reference>
<dbReference type="InterPro" id="IPR011989">
    <property type="entry name" value="ARM-like"/>
</dbReference>
<accession>A0A9P1CTG1</accession>
<dbReference type="Proteomes" id="UP001152797">
    <property type="component" value="Unassembled WGS sequence"/>
</dbReference>
<organism evidence="1">
    <name type="scientific">Cladocopium goreaui</name>
    <dbReference type="NCBI Taxonomy" id="2562237"/>
    <lineage>
        <taxon>Eukaryota</taxon>
        <taxon>Sar</taxon>
        <taxon>Alveolata</taxon>
        <taxon>Dinophyceae</taxon>
        <taxon>Suessiales</taxon>
        <taxon>Symbiodiniaceae</taxon>
        <taxon>Cladocopium</taxon>
    </lineage>
</organism>
<evidence type="ECO:0000313" key="1">
    <source>
        <dbReference type="EMBL" id="CAI3997419.1"/>
    </source>
</evidence>
<dbReference type="SUPFAM" id="SSF48371">
    <property type="entry name" value="ARM repeat"/>
    <property type="match status" value="1"/>
</dbReference>
<dbReference type="Gene3D" id="1.25.10.10">
    <property type="entry name" value="Leucine-rich Repeat Variant"/>
    <property type="match status" value="1"/>
</dbReference>
<sequence length="279" mass="30284">MAPPKPKQVVPLQAYNRHIISEHLKDRHPYLEDIRGHLKVDEVSTAQGERLFPRLVELLSMPSIAAEKLVEALHTICDLCSHQESKTVAISSDVIAAATHLLMHDSVPVRRAAARVISSMALLIGGRSLLPIGSGPLGERLVEQSGPALPRLAKLLLSCDDELVKLHVAEAFQAITIFRDGCQQVVDQGSVLGITQYMCGTLPDLPSTRPLALCLLRLLQTMAAVTMYAKDGMRDIFSTGFGLIGKVVKFLGCNCVSKLPPAMHPVQKGTATFHESQFG</sequence>
<dbReference type="InterPro" id="IPR016024">
    <property type="entry name" value="ARM-type_fold"/>
</dbReference>
<evidence type="ECO:0000313" key="3">
    <source>
        <dbReference type="Proteomes" id="UP001152797"/>
    </source>
</evidence>
<comment type="caution">
    <text evidence="1">The sequence shown here is derived from an EMBL/GenBank/DDBJ whole genome shotgun (WGS) entry which is preliminary data.</text>
</comment>
<reference evidence="2" key="2">
    <citation type="submission" date="2024-04" db="EMBL/GenBank/DDBJ databases">
        <authorList>
            <person name="Chen Y."/>
            <person name="Shah S."/>
            <person name="Dougan E. K."/>
            <person name="Thang M."/>
            <person name="Chan C."/>
        </authorList>
    </citation>
    <scope>NUCLEOTIDE SEQUENCE [LARGE SCALE GENOMIC DNA]</scope>
</reference>